<proteinExistence type="predicted"/>
<evidence type="ECO:0000313" key="2">
    <source>
        <dbReference type="Proteomes" id="UP000634139"/>
    </source>
</evidence>
<dbReference type="Proteomes" id="UP000634139">
    <property type="component" value="Unassembled WGS sequence"/>
</dbReference>
<comment type="caution">
    <text evidence="1">The sequence shown here is derived from an EMBL/GenBank/DDBJ whole genome shotgun (WGS) entry which is preliminary data.</text>
</comment>
<organism evidence="1 2">
    <name type="scientific">Novosphingobium arvoryzae</name>
    <dbReference type="NCBI Taxonomy" id="1256514"/>
    <lineage>
        <taxon>Bacteria</taxon>
        <taxon>Pseudomonadati</taxon>
        <taxon>Pseudomonadota</taxon>
        <taxon>Alphaproteobacteria</taxon>
        <taxon>Sphingomonadales</taxon>
        <taxon>Sphingomonadaceae</taxon>
        <taxon>Novosphingobium</taxon>
    </lineage>
</organism>
<evidence type="ECO:0000313" key="1">
    <source>
        <dbReference type="EMBL" id="GGZ88045.1"/>
    </source>
</evidence>
<gene>
    <name evidence="1" type="ORF">GCM10011617_03580</name>
</gene>
<protein>
    <submittedName>
        <fullName evidence="1">Uncharacterized protein</fullName>
    </submittedName>
</protein>
<sequence length="69" mass="7523">MAVGQYSDGFKGIWWIYYGFGIANNYYPIGGALSPSTFKGQTIQGIYSVEDNVGSRAFPAANLPQEKLP</sequence>
<keyword evidence="2" id="KW-1185">Reference proteome</keyword>
<reference evidence="1" key="1">
    <citation type="journal article" date="2014" name="Int. J. Syst. Evol. Microbiol.">
        <title>Complete genome sequence of Corynebacterium casei LMG S-19264T (=DSM 44701T), isolated from a smear-ripened cheese.</title>
        <authorList>
            <consortium name="US DOE Joint Genome Institute (JGI-PGF)"/>
            <person name="Walter F."/>
            <person name="Albersmeier A."/>
            <person name="Kalinowski J."/>
            <person name="Ruckert C."/>
        </authorList>
    </citation>
    <scope>NUCLEOTIDE SEQUENCE</scope>
    <source>
        <strain evidence="1">KCTC 32422</strain>
    </source>
</reference>
<dbReference type="EMBL" id="BMZD01000001">
    <property type="protein sequence ID" value="GGZ88045.1"/>
    <property type="molecule type" value="Genomic_DNA"/>
</dbReference>
<name>A0A918VB63_9SPHN</name>
<dbReference type="AlphaFoldDB" id="A0A918VB63"/>
<reference evidence="1" key="2">
    <citation type="submission" date="2020-09" db="EMBL/GenBank/DDBJ databases">
        <authorList>
            <person name="Sun Q."/>
            <person name="Kim S."/>
        </authorList>
    </citation>
    <scope>NUCLEOTIDE SEQUENCE</scope>
    <source>
        <strain evidence="1">KCTC 32422</strain>
    </source>
</reference>
<accession>A0A918VB63</accession>